<keyword evidence="1" id="KW-0472">Membrane</keyword>
<evidence type="ECO:0000256" key="1">
    <source>
        <dbReference type="SAM" id="Phobius"/>
    </source>
</evidence>
<gene>
    <name evidence="2" type="ORF">QBC47DRAFT_177373</name>
</gene>
<keyword evidence="1" id="KW-0812">Transmembrane</keyword>
<evidence type="ECO:0000313" key="3">
    <source>
        <dbReference type="Proteomes" id="UP001239445"/>
    </source>
</evidence>
<comment type="caution">
    <text evidence="2">The sequence shown here is derived from an EMBL/GenBank/DDBJ whole genome shotgun (WGS) entry which is preliminary data.</text>
</comment>
<evidence type="ECO:0000313" key="2">
    <source>
        <dbReference type="EMBL" id="KAK1757244.1"/>
    </source>
</evidence>
<keyword evidence="3" id="KW-1185">Reference proteome</keyword>
<protein>
    <submittedName>
        <fullName evidence="2">Uncharacterized protein</fullName>
    </submittedName>
</protein>
<feature type="transmembrane region" description="Helical" evidence="1">
    <location>
        <begin position="12"/>
        <end position="36"/>
    </location>
</feature>
<reference evidence="2" key="1">
    <citation type="submission" date="2023-06" db="EMBL/GenBank/DDBJ databases">
        <title>Genome-scale phylogeny and comparative genomics of the fungal order Sordariales.</title>
        <authorList>
            <consortium name="Lawrence Berkeley National Laboratory"/>
            <person name="Hensen N."/>
            <person name="Bonometti L."/>
            <person name="Westerberg I."/>
            <person name="Brannstrom I.O."/>
            <person name="Guillou S."/>
            <person name="Cros-Aarteil S."/>
            <person name="Calhoun S."/>
            <person name="Haridas S."/>
            <person name="Kuo A."/>
            <person name="Mondo S."/>
            <person name="Pangilinan J."/>
            <person name="Riley R."/>
            <person name="Labutti K."/>
            <person name="Andreopoulos B."/>
            <person name="Lipzen A."/>
            <person name="Chen C."/>
            <person name="Yanf M."/>
            <person name="Daum C."/>
            <person name="Ng V."/>
            <person name="Clum A."/>
            <person name="Steindorff A."/>
            <person name="Ohm R."/>
            <person name="Martin F."/>
            <person name="Silar P."/>
            <person name="Natvig D."/>
            <person name="Lalanne C."/>
            <person name="Gautier V."/>
            <person name="Ament-Velasquez S.L."/>
            <person name="Kruys A."/>
            <person name="Hutchinson M.I."/>
            <person name="Powell A.J."/>
            <person name="Barry K."/>
            <person name="Miller A.N."/>
            <person name="Grigoriev I.V."/>
            <person name="Debuchy R."/>
            <person name="Gladieux P."/>
            <person name="Thoren M.H."/>
            <person name="Johannesson H."/>
        </authorList>
    </citation>
    <scope>NUCLEOTIDE SEQUENCE</scope>
    <source>
        <strain evidence="2">PSN4</strain>
    </source>
</reference>
<proteinExistence type="predicted"/>
<accession>A0AAJ0FD53</accession>
<name>A0AAJ0FD53_9PEZI</name>
<organism evidence="2 3">
    <name type="scientific">Echria macrotheca</name>
    <dbReference type="NCBI Taxonomy" id="438768"/>
    <lineage>
        <taxon>Eukaryota</taxon>
        <taxon>Fungi</taxon>
        <taxon>Dikarya</taxon>
        <taxon>Ascomycota</taxon>
        <taxon>Pezizomycotina</taxon>
        <taxon>Sordariomycetes</taxon>
        <taxon>Sordariomycetidae</taxon>
        <taxon>Sordariales</taxon>
        <taxon>Schizotheciaceae</taxon>
        <taxon>Echria</taxon>
    </lineage>
</organism>
<sequence length="81" mass="9020">MERETTNSPPALLVLWFFFTVGLLEGFIQVVAVFGIRSRLRDAAGGRGVTRHPPLVRSASNCPLEINLFSLWHTASRVLLL</sequence>
<dbReference type="AlphaFoldDB" id="A0AAJ0FD53"/>
<keyword evidence="1" id="KW-1133">Transmembrane helix</keyword>
<dbReference type="Proteomes" id="UP001239445">
    <property type="component" value="Unassembled WGS sequence"/>
</dbReference>
<dbReference type="EMBL" id="MU839831">
    <property type="protein sequence ID" value="KAK1757244.1"/>
    <property type="molecule type" value="Genomic_DNA"/>
</dbReference>